<reference evidence="2" key="1">
    <citation type="journal article" date="2022" name="Mol. Ecol. Resour.">
        <title>The genomes of chicory, endive, great burdock and yacon provide insights into Asteraceae palaeo-polyploidization history and plant inulin production.</title>
        <authorList>
            <person name="Fan W."/>
            <person name="Wang S."/>
            <person name="Wang H."/>
            <person name="Wang A."/>
            <person name="Jiang F."/>
            <person name="Liu H."/>
            <person name="Zhao H."/>
            <person name="Xu D."/>
            <person name="Zhang Y."/>
        </authorList>
    </citation>
    <scope>NUCLEOTIDE SEQUENCE [LARGE SCALE GENOMIC DNA]</scope>
    <source>
        <strain evidence="2">cv. Niubang</strain>
    </source>
</reference>
<keyword evidence="2" id="KW-1185">Reference proteome</keyword>
<reference evidence="1 2" key="2">
    <citation type="journal article" date="2022" name="Mol. Ecol. Resour.">
        <title>The genomes of chicory, endive, great burdock and yacon provide insights into Asteraceae paleo-polyploidization history and plant inulin production.</title>
        <authorList>
            <person name="Fan W."/>
            <person name="Wang S."/>
            <person name="Wang H."/>
            <person name="Wang A."/>
            <person name="Jiang F."/>
            <person name="Liu H."/>
            <person name="Zhao H."/>
            <person name="Xu D."/>
            <person name="Zhang Y."/>
        </authorList>
    </citation>
    <scope>NUCLEOTIDE SEQUENCE [LARGE SCALE GENOMIC DNA]</scope>
    <source>
        <strain evidence="2">cv. Niubang</strain>
    </source>
</reference>
<comment type="caution">
    <text evidence="1">The sequence shown here is derived from an EMBL/GenBank/DDBJ whole genome shotgun (WGS) entry which is preliminary data.</text>
</comment>
<dbReference type="EMBL" id="CM042057">
    <property type="protein sequence ID" value="KAI3692466.1"/>
    <property type="molecule type" value="Genomic_DNA"/>
</dbReference>
<dbReference type="Proteomes" id="UP001055879">
    <property type="component" value="Linkage Group LG11"/>
</dbReference>
<evidence type="ECO:0000313" key="2">
    <source>
        <dbReference type="Proteomes" id="UP001055879"/>
    </source>
</evidence>
<proteinExistence type="predicted"/>
<evidence type="ECO:0000313" key="1">
    <source>
        <dbReference type="EMBL" id="KAI3692466.1"/>
    </source>
</evidence>
<gene>
    <name evidence="1" type="ORF">L6452_32282</name>
</gene>
<organism evidence="1 2">
    <name type="scientific">Arctium lappa</name>
    <name type="common">Greater burdock</name>
    <name type="synonym">Lappa major</name>
    <dbReference type="NCBI Taxonomy" id="4217"/>
    <lineage>
        <taxon>Eukaryota</taxon>
        <taxon>Viridiplantae</taxon>
        <taxon>Streptophyta</taxon>
        <taxon>Embryophyta</taxon>
        <taxon>Tracheophyta</taxon>
        <taxon>Spermatophyta</taxon>
        <taxon>Magnoliopsida</taxon>
        <taxon>eudicotyledons</taxon>
        <taxon>Gunneridae</taxon>
        <taxon>Pentapetalae</taxon>
        <taxon>asterids</taxon>
        <taxon>campanulids</taxon>
        <taxon>Asterales</taxon>
        <taxon>Asteraceae</taxon>
        <taxon>Carduoideae</taxon>
        <taxon>Cardueae</taxon>
        <taxon>Arctiinae</taxon>
        <taxon>Arctium</taxon>
    </lineage>
</organism>
<protein>
    <submittedName>
        <fullName evidence="1">Uncharacterized protein</fullName>
    </submittedName>
</protein>
<name>A0ACB8Z438_ARCLA</name>
<accession>A0ACB8Z438</accession>
<sequence length="105" mass="11701">MNRSFHYSYSPLKSTGGFESVPIASASLDDILNKKISLCEVELCASRGWREVGFALQGVGANVTYALREELIARTEVCLSSWSREVESLAQSGDAILVRCEWRKR</sequence>